<keyword evidence="1" id="KW-0472">Membrane</keyword>
<reference evidence="2 3" key="1">
    <citation type="submission" date="2024-02" db="EMBL/GenBank/DDBJ databases">
        <authorList>
            <person name="Chen Y."/>
            <person name="Shah S."/>
            <person name="Dougan E. K."/>
            <person name="Thang M."/>
            <person name="Chan C."/>
        </authorList>
    </citation>
    <scope>NUCLEOTIDE SEQUENCE [LARGE SCALE GENOMIC DNA]</scope>
</reference>
<gene>
    <name evidence="2" type="ORF">CCMP2556_LOCUS32866</name>
</gene>
<protein>
    <submittedName>
        <fullName evidence="2">Uncharacterized protein</fullName>
    </submittedName>
</protein>
<name>A0ABP0NVM1_9DINO</name>
<evidence type="ECO:0000313" key="2">
    <source>
        <dbReference type="EMBL" id="CAK9066874.1"/>
    </source>
</evidence>
<dbReference type="Proteomes" id="UP001642484">
    <property type="component" value="Unassembled WGS sequence"/>
</dbReference>
<evidence type="ECO:0000313" key="3">
    <source>
        <dbReference type="Proteomes" id="UP001642484"/>
    </source>
</evidence>
<keyword evidence="3" id="KW-1185">Reference proteome</keyword>
<sequence>MKAAVKEDLCESQGGERCVESRCSDQIFSTADCAATAEGISACPGTQVCQNKSTTGTTLQLPCRHGNGAVSLLLSSLCLMRSQDCTEDEDVEKMRAIQILCLALVQSSYAGPLDCADESDPLVKTCCSAQSAWSSMEAAGGCGGSGATAEQCSQAAELCERCRTAVEGHRDAPADGVSLEQKLGSTGVEAEADGTDADGTSEFLVGQSLQRGFIPQVDTGGRKFSTLDISLLEMTCLLPEVVACGAVTGLGFLALSGAGLLLLLLAAGGLALLDQRTVAPAALAKAPNGTPATHLGQLPRLRCRCSAAGRCDAQFCSGPQRRSCGGRPGTRLPPDLHARALRSSGTDCVLFAAFAQAT</sequence>
<keyword evidence="1" id="KW-0812">Transmembrane</keyword>
<feature type="transmembrane region" description="Helical" evidence="1">
    <location>
        <begin position="250"/>
        <end position="273"/>
    </location>
</feature>
<proteinExistence type="predicted"/>
<keyword evidence="1" id="KW-1133">Transmembrane helix</keyword>
<comment type="caution">
    <text evidence="2">The sequence shown here is derived from an EMBL/GenBank/DDBJ whole genome shotgun (WGS) entry which is preliminary data.</text>
</comment>
<accession>A0ABP0NVM1</accession>
<organism evidence="2 3">
    <name type="scientific">Durusdinium trenchii</name>
    <dbReference type="NCBI Taxonomy" id="1381693"/>
    <lineage>
        <taxon>Eukaryota</taxon>
        <taxon>Sar</taxon>
        <taxon>Alveolata</taxon>
        <taxon>Dinophyceae</taxon>
        <taxon>Suessiales</taxon>
        <taxon>Symbiodiniaceae</taxon>
        <taxon>Durusdinium</taxon>
    </lineage>
</organism>
<dbReference type="EMBL" id="CAXAMN010022140">
    <property type="protein sequence ID" value="CAK9066874.1"/>
    <property type="molecule type" value="Genomic_DNA"/>
</dbReference>
<evidence type="ECO:0000256" key="1">
    <source>
        <dbReference type="SAM" id="Phobius"/>
    </source>
</evidence>